<dbReference type="Proteomes" id="UP000324222">
    <property type="component" value="Unassembled WGS sequence"/>
</dbReference>
<protein>
    <submittedName>
        <fullName evidence="2">Uncharacterized protein</fullName>
    </submittedName>
</protein>
<organism evidence="2 3">
    <name type="scientific">Portunus trituberculatus</name>
    <name type="common">Swimming crab</name>
    <name type="synonym">Neptunus trituberculatus</name>
    <dbReference type="NCBI Taxonomy" id="210409"/>
    <lineage>
        <taxon>Eukaryota</taxon>
        <taxon>Metazoa</taxon>
        <taxon>Ecdysozoa</taxon>
        <taxon>Arthropoda</taxon>
        <taxon>Crustacea</taxon>
        <taxon>Multicrustacea</taxon>
        <taxon>Malacostraca</taxon>
        <taxon>Eumalacostraca</taxon>
        <taxon>Eucarida</taxon>
        <taxon>Decapoda</taxon>
        <taxon>Pleocyemata</taxon>
        <taxon>Brachyura</taxon>
        <taxon>Eubrachyura</taxon>
        <taxon>Portunoidea</taxon>
        <taxon>Portunidae</taxon>
        <taxon>Portuninae</taxon>
        <taxon>Portunus</taxon>
    </lineage>
</organism>
<reference evidence="2 3" key="1">
    <citation type="submission" date="2019-05" db="EMBL/GenBank/DDBJ databases">
        <title>Another draft genome of Portunus trituberculatus and its Hox gene families provides insights of decapod evolution.</title>
        <authorList>
            <person name="Jeong J.-H."/>
            <person name="Song I."/>
            <person name="Kim S."/>
            <person name="Choi T."/>
            <person name="Kim D."/>
            <person name="Ryu S."/>
            <person name="Kim W."/>
        </authorList>
    </citation>
    <scope>NUCLEOTIDE SEQUENCE [LARGE SCALE GENOMIC DNA]</scope>
    <source>
        <tissue evidence="2">Muscle</tissue>
    </source>
</reference>
<sequence length="88" mass="9663">MHAPRARNVPAAGSPIEFWQNILFQLPSDSCLYGSYYTHGPDIQLGLSSAHPRSRRRGPLRPGVQGRGPASQSDPDLFPYVSHAPKQP</sequence>
<dbReference type="AlphaFoldDB" id="A0A5B7DH30"/>
<accession>A0A5B7DH30</accession>
<evidence type="ECO:0000313" key="2">
    <source>
        <dbReference type="EMBL" id="MPC20405.1"/>
    </source>
</evidence>
<evidence type="ECO:0000313" key="3">
    <source>
        <dbReference type="Proteomes" id="UP000324222"/>
    </source>
</evidence>
<comment type="caution">
    <text evidence="2">The sequence shown here is derived from an EMBL/GenBank/DDBJ whole genome shotgun (WGS) entry which is preliminary data.</text>
</comment>
<keyword evidence="3" id="KW-1185">Reference proteome</keyword>
<gene>
    <name evidence="2" type="ORF">E2C01_013348</name>
</gene>
<evidence type="ECO:0000256" key="1">
    <source>
        <dbReference type="SAM" id="MobiDB-lite"/>
    </source>
</evidence>
<proteinExistence type="predicted"/>
<feature type="region of interest" description="Disordered" evidence="1">
    <location>
        <begin position="44"/>
        <end position="88"/>
    </location>
</feature>
<dbReference type="EMBL" id="VSRR010000868">
    <property type="protein sequence ID" value="MPC20405.1"/>
    <property type="molecule type" value="Genomic_DNA"/>
</dbReference>
<name>A0A5B7DH30_PORTR</name>